<evidence type="ECO:0000259" key="1">
    <source>
        <dbReference type="PROSITE" id="PS51819"/>
    </source>
</evidence>
<protein>
    <recommendedName>
        <fullName evidence="1">VOC domain-containing protein</fullName>
    </recommendedName>
</protein>
<dbReference type="OrthoDB" id="4548523at2"/>
<keyword evidence="3" id="KW-1185">Reference proteome</keyword>
<dbReference type="InterPro" id="IPR037523">
    <property type="entry name" value="VOC_core"/>
</dbReference>
<proteinExistence type="predicted"/>
<accession>A0A1H6DMM7</accession>
<dbReference type="PROSITE" id="PS51819">
    <property type="entry name" value="VOC"/>
    <property type="match status" value="1"/>
</dbReference>
<name>A0A1H6DMM7_9ACTN</name>
<dbReference type="EMBL" id="FNVO01000019">
    <property type="protein sequence ID" value="SEG86560.1"/>
    <property type="molecule type" value="Genomic_DNA"/>
</dbReference>
<dbReference type="Gene3D" id="3.10.180.10">
    <property type="entry name" value="2,3-Dihydroxybiphenyl 1,2-Dioxygenase, domain 1"/>
    <property type="match status" value="1"/>
</dbReference>
<dbReference type="Proteomes" id="UP000236723">
    <property type="component" value="Unassembled WGS sequence"/>
</dbReference>
<evidence type="ECO:0000313" key="2">
    <source>
        <dbReference type="EMBL" id="SEG86560.1"/>
    </source>
</evidence>
<gene>
    <name evidence="2" type="ORF">SAMN04489712_119111</name>
</gene>
<dbReference type="SUPFAM" id="SSF54593">
    <property type="entry name" value="Glyoxalase/Bleomycin resistance protein/Dihydroxybiphenyl dioxygenase"/>
    <property type="match status" value="1"/>
</dbReference>
<reference evidence="3" key="1">
    <citation type="submission" date="2016-10" db="EMBL/GenBank/DDBJ databases">
        <authorList>
            <person name="Varghese N."/>
            <person name="Submissions S."/>
        </authorList>
    </citation>
    <scope>NUCLEOTIDE SEQUENCE [LARGE SCALE GENOMIC DNA]</scope>
    <source>
        <strain evidence="3">DSM 43163</strain>
    </source>
</reference>
<feature type="domain" description="VOC" evidence="1">
    <location>
        <begin position="4"/>
        <end position="125"/>
    </location>
</feature>
<organism evidence="2 3">
    <name type="scientific">Thermomonospora echinospora</name>
    <dbReference type="NCBI Taxonomy" id="1992"/>
    <lineage>
        <taxon>Bacteria</taxon>
        <taxon>Bacillati</taxon>
        <taxon>Actinomycetota</taxon>
        <taxon>Actinomycetes</taxon>
        <taxon>Streptosporangiales</taxon>
        <taxon>Thermomonosporaceae</taxon>
        <taxon>Thermomonospora</taxon>
    </lineage>
</organism>
<dbReference type="InterPro" id="IPR029068">
    <property type="entry name" value="Glyas_Bleomycin-R_OHBP_Dase"/>
</dbReference>
<evidence type="ECO:0000313" key="3">
    <source>
        <dbReference type="Proteomes" id="UP000236723"/>
    </source>
</evidence>
<dbReference type="InterPro" id="IPR004360">
    <property type="entry name" value="Glyas_Fos-R_dOase_dom"/>
</dbReference>
<dbReference type="Pfam" id="PF00903">
    <property type="entry name" value="Glyoxalase"/>
    <property type="match status" value="1"/>
</dbReference>
<sequence>MLRGLTTVSFYAHDVVAARDWYAEFLGVRAYFQRPEQGDPAYVEFRVGDYQHELGIIDTRFAPDGWSTEDGGAIVYWAVDDLEAAWERLLEMGAAPLEKPTEHGPGFVTASVRDPFGNILGVMINHHYMDVLAGRKG</sequence>
<dbReference type="RefSeq" id="WP_103942918.1">
    <property type="nucleotide sequence ID" value="NZ_FNVO01000019.1"/>
</dbReference>
<dbReference type="AlphaFoldDB" id="A0A1H6DMM7"/>